<dbReference type="OrthoDB" id="407658at2759"/>
<evidence type="ECO:0000256" key="5">
    <source>
        <dbReference type="ARBA" id="ARBA00022968"/>
    </source>
</evidence>
<name>A0A5P1E309_ASPOF</name>
<dbReference type="GO" id="GO:0016757">
    <property type="term" value="F:glycosyltransferase activity"/>
    <property type="evidence" value="ECO:0007669"/>
    <property type="project" value="UniProtKB-KW"/>
</dbReference>
<proteinExistence type="inferred from homology"/>
<reference evidence="8" key="1">
    <citation type="journal article" date="2017" name="Nat. Commun.">
        <title>The asparagus genome sheds light on the origin and evolution of a young Y chromosome.</title>
        <authorList>
            <person name="Harkess A."/>
            <person name="Zhou J."/>
            <person name="Xu C."/>
            <person name="Bowers J.E."/>
            <person name="Van der Hulst R."/>
            <person name="Ayyampalayam S."/>
            <person name="Mercati F."/>
            <person name="Riccardi P."/>
            <person name="McKain M.R."/>
            <person name="Kakrana A."/>
            <person name="Tang H."/>
            <person name="Ray J."/>
            <person name="Groenendijk J."/>
            <person name="Arikit S."/>
            <person name="Mathioni S.M."/>
            <person name="Nakano M."/>
            <person name="Shan H."/>
            <person name="Telgmann-Rauber A."/>
            <person name="Kanno A."/>
            <person name="Yue Z."/>
            <person name="Chen H."/>
            <person name="Li W."/>
            <person name="Chen Y."/>
            <person name="Xu X."/>
            <person name="Zhang Y."/>
            <person name="Luo S."/>
            <person name="Chen H."/>
            <person name="Gao J."/>
            <person name="Mao Z."/>
            <person name="Pires J.C."/>
            <person name="Luo M."/>
            <person name="Kudrna D."/>
            <person name="Wing R.A."/>
            <person name="Meyers B.C."/>
            <person name="Yi K."/>
            <person name="Kong H."/>
            <person name="Lavrijsen P."/>
            <person name="Sunseri F."/>
            <person name="Falavigna A."/>
            <person name="Ye Y."/>
            <person name="Leebens-Mack J.H."/>
            <person name="Chen G."/>
        </authorList>
    </citation>
    <scope>NUCLEOTIDE SEQUENCE [LARGE SCALE GENOMIC DNA]</scope>
    <source>
        <strain evidence="8">cv. DH0086</strain>
    </source>
</reference>
<keyword evidence="5" id="KW-0735">Signal-anchor</keyword>
<comment type="similarity">
    <text evidence="2">Belongs to the glycosyltransferase 34 family.</text>
</comment>
<dbReference type="Proteomes" id="UP000243459">
    <property type="component" value="Chromosome 10"/>
</dbReference>
<evidence type="ECO:0000256" key="1">
    <source>
        <dbReference type="ARBA" id="ARBA00004323"/>
    </source>
</evidence>
<organism evidence="7 8">
    <name type="scientific">Asparagus officinalis</name>
    <name type="common">Garden asparagus</name>
    <dbReference type="NCBI Taxonomy" id="4686"/>
    <lineage>
        <taxon>Eukaryota</taxon>
        <taxon>Viridiplantae</taxon>
        <taxon>Streptophyta</taxon>
        <taxon>Embryophyta</taxon>
        <taxon>Tracheophyta</taxon>
        <taxon>Spermatophyta</taxon>
        <taxon>Magnoliopsida</taxon>
        <taxon>Liliopsida</taxon>
        <taxon>Asparagales</taxon>
        <taxon>Asparagaceae</taxon>
        <taxon>Asparagoideae</taxon>
        <taxon>Asparagus</taxon>
    </lineage>
</organism>
<dbReference type="OMA" id="IAPQWIF"/>
<keyword evidence="5" id="KW-0812">Transmembrane</keyword>
<dbReference type="EMBL" id="CM007390">
    <property type="protein sequence ID" value="ONK56930.1"/>
    <property type="molecule type" value="Genomic_DNA"/>
</dbReference>
<dbReference type="AlphaFoldDB" id="A0A5P1E309"/>
<protein>
    <recommendedName>
        <fullName evidence="9">Glycosyltransferase family 34 protein</fullName>
    </recommendedName>
</protein>
<gene>
    <name evidence="7" type="ORF">A4U43_C10F14810</name>
</gene>
<keyword evidence="8" id="KW-1185">Reference proteome</keyword>
<evidence type="ECO:0000256" key="2">
    <source>
        <dbReference type="ARBA" id="ARBA00005664"/>
    </source>
</evidence>
<evidence type="ECO:0000256" key="3">
    <source>
        <dbReference type="ARBA" id="ARBA00022676"/>
    </source>
</evidence>
<dbReference type="Pfam" id="PF05637">
    <property type="entry name" value="Glyco_transf_34"/>
    <property type="match status" value="1"/>
</dbReference>
<dbReference type="Gramene" id="ONK56930">
    <property type="protein sequence ID" value="ONK56930"/>
    <property type="gene ID" value="A4U43_C10F14810"/>
</dbReference>
<dbReference type="GO" id="GO:0000139">
    <property type="term" value="C:Golgi membrane"/>
    <property type="evidence" value="ECO:0007669"/>
    <property type="project" value="UniProtKB-SubCell"/>
</dbReference>
<dbReference type="GO" id="GO:0006487">
    <property type="term" value="P:protein N-linked glycosylation"/>
    <property type="evidence" value="ECO:0007669"/>
    <property type="project" value="TreeGrafter"/>
</dbReference>
<accession>A0A5P1E309</accession>
<sequence>MALVEGNKRSYAERMGYDFLDARSLVDRSRPPNWSKILAVRHYLDRYDWVFWNDADTLVTNSNISLESILKAAIGHLDLHASHDLVVTEDTNGINSGVFFIRRSNWSKDFLDKWWNQTSFIQFGSTKSGDNAAMKHLVDGLTSEELRDHVRISPMQCLFNSYVWNLTWKSAYRLITSPQTIWKGAYSKGDFLVHLAGFDNKREWAAKILQEIKA</sequence>
<dbReference type="PANTHER" id="PTHR31306:SF4">
    <property type="entry name" value="ALPHA-1,2-GALACTOSYLTRANSFERASE"/>
    <property type="match status" value="1"/>
</dbReference>
<dbReference type="Gene3D" id="3.90.550.10">
    <property type="entry name" value="Spore Coat Polysaccharide Biosynthesis Protein SpsA, Chain A"/>
    <property type="match status" value="1"/>
</dbReference>
<comment type="subcellular location">
    <subcellularLocation>
        <location evidence="1">Golgi apparatus membrane</location>
        <topology evidence="1">Single-pass type II membrane protein</topology>
    </subcellularLocation>
</comment>
<evidence type="ECO:0000256" key="6">
    <source>
        <dbReference type="ARBA" id="ARBA00023034"/>
    </source>
</evidence>
<evidence type="ECO:0000256" key="4">
    <source>
        <dbReference type="ARBA" id="ARBA00022679"/>
    </source>
</evidence>
<dbReference type="InterPro" id="IPR008630">
    <property type="entry name" value="Glyco_trans_34"/>
</dbReference>
<keyword evidence="6" id="KW-0333">Golgi apparatus</keyword>
<dbReference type="PANTHER" id="PTHR31306">
    <property type="entry name" value="ALPHA-1,6-MANNOSYLTRANSFERASE MNN11-RELATED"/>
    <property type="match status" value="1"/>
</dbReference>
<evidence type="ECO:0000313" key="8">
    <source>
        <dbReference type="Proteomes" id="UP000243459"/>
    </source>
</evidence>
<keyword evidence="4" id="KW-0808">Transferase</keyword>
<keyword evidence="3" id="KW-0328">Glycosyltransferase</keyword>
<dbReference type="SUPFAM" id="SSF53448">
    <property type="entry name" value="Nucleotide-diphospho-sugar transferases"/>
    <property type="match status" value="1"/>
</dbReference>
<evidence type="ECO:0008006" key="9">
    <source>
        <dbReference type="Google" id="ProtNLM"/>
    </source>
</evidence>
<dbReference type="InterPro" id="IPR029044">
    <property type="entry name" value="Nucleotide-diphossugar_trans"/>
</dbReference>
<evidence type="ECO:0000313" key="7">
    <source>
        <dbReference type="EMBL" id="ONK56930.1"/>
    </source>
</evidence>